<dbReference type="RefSeq" id="WP_267566959.1">
    <property type="nucleotide sequence ID" value="NZ_JAPNTZ010000012.1"/>
</dbReference>
<sequence>MKESTMDVADFWTKSWTSDDRVAVRQMLAPDAEIEWNLDAPVDDEELVQVLHRIAVFADTVTVVGQSRADDGAALVYDLEAPFGTVRMVEFLTVADGRITEVRQVYDVTATDRFFPGLYAN</sequence>
<keyword evidence="2" id="KW-1185">Reference proteome</keyword>
<dbReference type="EMBL" id="JAPNTZ010000012">
    <property type="protein sequence ID" value="MCY1142485.1"/>
    <property type="molecule type" value="Genomic_DNA"/>
</dbReference>
<proteinExistence type="predicted"/>
<accession>A0ABT4BA48</accession>
<comment type="caution">
    <text evidence="1">The sequence shown here is derived from an EMBL/GenBank/DDBJ whole genome shotgun (WGS) entry which is preliminary data.</text>
</comment>
<name>A0ABT4BA48_9ACTN</name>
<protein>
    <recommendedName>
        <fullName evidence="3">SnoaL-like domain-containing protein</fullName>
    </recommendedName>
</protein>
<reference evidence="1" key="1">
    <citation type="submission" date="2022-11" db="EMBL/GenBank/DDBJ databases">
        <authorList>
            <person name="Somphong A."/>
            <person name="Phongsopitanun W."/>
        </authorList>
    </citation>
    <scope>NUCLEOTIDE SEQUENCE</scope>
    <source>
        <strain evidence="1">Pm04-4</strain>
    </source>
</reference>
<dbReference type="InterPro" id="IPR032710">
    <property type="entry name" value="NTF2-like_dom_sf"/>
</dbReference>
<dbReference type="Proteomes" id="UP001151002">
    <property type="component" value="Unassembled WGS sequence"/>
</dbReference>
<dbReference type="SUPFAM" id="SSF54427">
    <property type="entry name" value="NTF2-like"/>
    <property type="match status" value="1"/>
</dbReference>
<organism evidence="1 2">
    <name type="scientific">Paractinoplanes pyxinae</name>
    <dbReference type="NCBI Taxonomy" id="2997416"/>
    <lineage>
        <taxon>Bacteria</taxon>
        <taxon>Bacillati</taxon>
        <taxon>Actinomycetota</taxon>
        <taxon>Actinomycetes</taxon>
        <taxon>Micromonosporales</taxon>
        <taxon>Micromonosporaceae</taxon>
        <taxon>Paractinoplanes</taxon>
    </lineage>
</organism>
<gene>
    <name evidence="1" type="ORF">OWR29_31180</name>
</gene>
<evidence type="ECO:0000313" key="2">
    <source>
        <dbReference type="Proteomes" id="UP001151002"/>
    </source>
</evidence>
<evidence type="ECO:0000313" key="1">
    <source>
        <dbReference type="EMBL" id="MCY1142485.1"/>
    </source>
</evidence>
<dbReference type="Gene3D" id="3.10.450.50">
    <property type="match status" value="1"/>
</dbReference>
<evidence type="ECO:0008006" key="3">
    <source>
        <dbReference type="Google" id="ProtNLM"/>
    </source>
</evidence>